<gene>
    <name evidence="4" type="primary">LOC106817856</name>
</gene>
<feature type="compositionally biased region" description="Basic residues" evidence="1">
    <location>
        <begin position="249"/>
        <end position="264"/>
    </location>
</feature>
<protein>
    <submittedName>
        <fullName evidence="4">Leukocyte receptor cluster member 1 homolog</fullName>
    </submittedName>
</protein>
<feature type="compositionally biased region" description="Low complexity" evidence="1">
    <location>
        <begin position="267"/>
        <end position="276"/>
    </location>
</feature>
<evidence type="ECO:0000313" key="4">
    <source>
        <dbReference type="RefSeq" id="XP_014678046.1"/>
    </source>
</evidence>
<evidence type="ECO:0000256" key="1">
    <source>
        <dbReference type="SAM" id="MobiDB-lite"/>
    </source>
</evidence>
<dbReference type="InterPro" id="IPR019339">
    <property type="entry name" value="CIR_N_dom"/>
</dbReference>
<evidence type="ECO:0000313" key="3">
    <source>
        <dbReference type="Proteomes" id="UP000695022"/>
    </source>
</evidence>
<dbReference type="RefSeq" id="XP_014678046.1">
    <property type="nucleotide sequence ID" value="XM_014822560.1"/>
</dbReference>
<accession>A0ABM1F0S5</accession>
<feature type="compositionally biased region" description="Basic and acidic residues" evidence="1">
    <location>
        <begin position="110"/>
        <end position="130"/>
    </location>
</feature>
<feature type="compositionally biased region" description="Basic and acidic residues" evidence="1">
    <location>
        <begin position="208"/>
        <end position="217"/>
    </location>
</feature>
<keyword evidence="4" id="KW-0675">Receptor</keyword>
<evidence type="ECO:0000259" key="2">
    <source>
        <dbReference type="SMART" id="SM01083"/>
    </source>
</evidence>
<dbReference type="GeneID" id="106817856"/>
<dbReference type="PANTHER" id="PTHR22093:SF0">
    <property type="entry name" value="LEUKOCYTE RECEPTOR CLUSTER MEMBER 1"/>
    <property type="match status" value="1"/>
</dbReference>
<sequence>MNILPKKRWHVRTKENIARVRRDEQQAREEEDERQRRRDLAEQEARTDTLRLRARKRLRDDGDSDSNDESAGKRRRVDTPRGTDDDTAAVVGREAPLPREHVNLFADLQAGDKRTGTNREYEEEKRAEQEKYEKQIGLLTYLGESAREPPPWYARSLPCEPTSRDDPDAAADVAKKSRMDPIIVMNKHQRAKSTGAKPEAFRALTSGGRREGDREGFGQRQVRISSPPAPGGGRRERSLDGSRATPQKKSQRKHKHKHKHRRRRNSDSNSNSGSSSDSKRKDKHRRKRNSSSGSDSDEKNGRITTNKSTSDIKTVVQLRAERLRREKEERARTERLLARVRGEKLPEEKAAEAVEKESWRYNSQFNPDFVRRPKPRHSI</sequence>
<dbReference type="Proteomes" id="UP000695022">
    <property type="component" value="Unplaced"/>
</dbReference>
<name>A0ABM1F0S5_PRICU</name>
<organism evidence="3 4">
    <name type="scientific">Priapulus caudatus</name>
    <name type="common">Priapulid worm</name>
    <dbReference type="NCBI Taxonomy" id="37621"/>
    <lineage>
        <taxon>Eukaryota</taxon>
        <taxon>Metazoa</taxon>
        <taxon>Ecdysozoa</taxon>
        <taxon>Scalidophora</taxon>
        <taxon>Priapulida</taxon>
        <taxon>Priapulimorpha</taxon>
        <taxon>Priapulimorphida</taxon>
        <taxon>Priapulidae</taxon>
        <taxon>Priapulus</taxon>
    </lineage>
</organism>
<dbReference type="InterPro" id="IPR039875">
    <property type="entry name" value="LENG1-like"/>
</dbReference>
<feature type="region of interest" description="Disordered" evidence="1">
    <location>
        <begin position="20"/>
        <end position="130"/>
    </location>
</feature>
<proteinExistence type="predicted"/>
<dbReference type="SMART" id="SM01083">
    <property type="entry name" value="Cir_N"/>
    <property type="match status" value="1"/>
</dbReference>
<feature type="domain" description="CBF1-interacting co-repressor CIR N-terminal" evidence="2">
    <location>
        <begin position="8"/>
        <end position="44"/>
    </location>
</feature>
<feature type="region of interest" description="Disordered" evidence="1">
    <location>
        <begin position="146"/>
        <end position="315"/>
    </location>
</feature>
<feature type="compositionally biased region" description="Basic and acidic residues" evidence="1">
    <location>
        <begin position="20"/>
        <end position="51"/>
    </location>
</feature>
<dbReference type="Pfam" id="PF10197">
    <property type="entry name" value="Cir_N"/>
    <property type="match status" value="1"/>
</dbReference>
<feature type="compositionally biased region" description="Polar residues" evidence="1">
    <location>
        <begin position="302"/>
        <end position="312"/>
    </location>
</feature>
<keyword evidence="3" id="KW-1185">Reference proteome</keyword>
<dbReference type="PANTHER" id="PTHR22093">
    <property type="entry name" value="LEUKOCYTE RECEPTOR CLUSTER LRC MEMBER 1"/>
    <property type="match status" value="1"/>
</dbReference>
<feature type="compositionally biased region" description="Basic and acidic residues" evidence="1">
    <location>
        <begin position="162"/>
        <end position="179"/>
    </location>
</feature>
<reference evidence="4" key="1">
    <citation type="submission" date="2025-08" db="UniProtKB">
        <authorList>
            <consortium name="RefSeq"/>
        </authorList>
    </citation>
    <scope>IDENTIFICATION</scope>
</reference>